<evidence type="ECO:0000313" key="5">
    <source>
        <dbReference type="Proteomes" id="UP001216907"/>
    </source>
</evidence>
<keyword evidence="5" id="KW-1185">Reference proteome</keyword>
<sequence length="731" mass="77862">MSPLNRLAATLRTLYGDEDRRLARRSPRPRRANRPSPAAVPERLEDRTLMTAHASPSPARAATDPATIQKLAAAAYVWGLAPEFLQRFSTYNTTLGAPFNALEYVSQPAAWNDAATNAGDASVLYINGFTDFTKAPALVLTVPPSSSQYYVVNYLDDYLNTVGSIGTRTTPSDTATSYLLVGPNSPYAKFRTVDVHGYRYRVMASDTNVNWMLIRVATNTLADASAADSVPNVYNNVVKKFALNTLAQFEANGHQPVYPTSYDTPAPTTEELIRAEPFRNTPTQAVAFFNQLGSSVKTSPIPARNAGLSGSALSRLPAWVVPQYDARLRYLAPSYGQQAVLRAFAPLGLTANGYRIPRNWGKAQLQALQAGYEQGQQDLDSFISQGTTSAGTNYWTILNTIIGTYPNDKRGYEIRSAIVLNGGSANVPLDAVYPSMNKYLGTTQLDGNNTYSITFTPPAASAGTLPADGIYPPLVTDAQGDPRGFWAITLYQPDPSEVAAPYLSQAGVLNTSYSTADTAVVSVDPATDVMTVSAPSWGVIQASTPLLFGSNAAAYGLSPNTVYYIASTPTTNVDATTGATTYSFTVSPQWIQTLSSAGVPIQYSGGPGAIVDLQQGSAAGALSYGVVKPVAQLGSPQLVDGQLAKNADGSLTIWVGPTLPAGAAASNWIPTPSTAYFNTLYPGKTVSTALQIIMRMYYPTPGDSAPSILPYRSGTTKLPESYIPPSLVQIS</sequence>
<dbReference type="Gene3D" id="2.60.120.1600">
    <property type="match status" value="1"/>
</dbReference>
<dbReference type="PANTHER" id="PTHR36509">
    <property type="entry name" value="BLL3101 PROTEIN"/>
    <property type="match status" value="1"/>
</dbReference>
<dbReference type="InterPro" id="IPR010679">
    <property type="entry name" value="DUF1254"/>
</dbReference>
<comment type="caution">
    <text evidence="4">The sequence shown here is derived from an EMBL/GenBank/DDBJ whole genome shotgun (WGS) entry which is preliminary data.</text>
</comment>
<accession>A0ABT6FIM5</accession>
<evidence type="ECO:0000259" key="3">
    <source>
        <dbReference type="Pfam" id="PF06863"/>
    </source>
</evidence>
<dbReference type="PANTHER" id="PTHR36509:SF2">
    <property type="entry name" value="BLL3101 PROTEIN"/>
    <property type="match status" value="1"/>
</dbReference>
<gene>
    <name evidence="4" type="ORF">PZE19_26850</name>
</gene>
<dbReference type="Pfam" id="PF06863">
    <property type="entry name" value="DUF1254"/>
    <property type="match status" value="1"/>
</dbReference>
<dbReference type="InterPro" id="IPR010621">
    <property type="entry name" value="DUF1214"/>
</dbReference>
<dbReference type="Gene3D" id="2.60.40.1610">
    <property type="entry name" value="Domain of unknown function DUF1254"/>
    <property type="match status" value="1"/>
</dbReference>
<dbReference type="Pfam" id="PF06742">
    <property type="entry name" value="DUF1214"/>
    <property type="match status" value="1"/>
</dbReference>
<organism evidence="4 5">
    <name type="scientific">Paludisphaera mucosa</name>
    <dbReference type="NCBI Taxonomy" id="3030827"/>
    <lineage>
        <taxon>Bacteria</taxon>
        <taxon>Pseudomonadati</taxon>
        <taxon>Planctomycetota</taxon>
        <taxon>Planctomycetia</taxon>
        <taxon>Isosphaerales</taxon>
        <taxon>Isosphaeraceae</taxon>
        <taxon>Paludisphaera</taxon>
    </lineage>
</organism>
<proteinExistence type="predicted"/>
<dbReference type="Proteomes" id="UP001216907">
    <property type="component" value="Unassembled WGS sequence"/>
</dbReference>
<dbReference type="SUPFAM" id="SSF160935">
    <property type="entry name" value="VPA0735-like"/>
    <property type="match status" value="2"/>
</dbReference>
<feature type="domain" description="DUF1254" evidence="3">
    <location>
        <begin position="99"/>
        <end position="232"/>
    </location>
</feature>
<feature type="compositionally biased region" description="Basic residues" evidence="1">
    <location>
        <begin position="22"/>
        <end position="33"/>
    </location>
</feature>
<name>A0ABT6FIM5_9BACT</name>
<evidence type="ECO:0000259" key="2">
    <source>
        <dbReference type="Pfam" id="PF06742"/>
    </source>
</evidence>
<protein>
    <submittedName>
        <fullName evidence="4">DUF1254 domain-containing protein</fullName>
    </submittedName>
</protein>
<dbReference type="InterPro" id="IPR037050">
    <property type="entry name" value="DUF1254_sf"/>
</dbReference>
<evidence type="ECO:0000256" key="1">
    <source>
        <dbReference type="SAM" id="MobiDB-lite"/>
    </source>
</evidence>
<reference evidence="4 5" key="1">
    <citation type="submission" date="2023-03" db="EMBL/GenBank/DDBJ databases">
        <title>Paludisphaera mucosa sp. nov. a novel planctomycete from northern fen.</title>
        <authorList>
            <person name="Ivanova A."/>
        </authorList>
    </citation>
    <scope>NUCLEOTIDE SEQUENCE [LARGE SCALE GENOMIC DNA]</scope>
    <source>
        <strain evidence="4 5">Pla2</strain>
    </source>
</reference>
<feature type="region of interest" description="Disordered" evidence="1">
    <location>
        <begin position="18"/>
        <end position="47"/>
    </location>
</feature>
<dbReference type="EMBL" id="JARRAG010000002">
    <property type="protein sequence ID" value="MDG3007397.1"/>
    <property type="molecule type" value="Genomic_DNA"/>
</dbReference>
<feature type="domain" description="DUF1214" evidence="2">
    <location>
        <begin position="641"/>
        <end position="679"/>
    </location>
</feature>
<dbReference type="RefSeq" id="WP_277863677.1">
    <property type="nucleotide sequence ID" value="NZ_JARRAG010000002.1"/>
</dbReference>
<evidence type="ECO:0000313" key="4">
    <source>
        <dbReference type="EMBL" id="MDG3007397.1"/>
    </source>
</evidence>